<protein>
    <submittedName>
        <fullName evidence="8">Serine protease</fullName>
    </submittedName>
</protein>
<evidence type="ECO:0000256" key="1">
    <source>
        <dbReference type="ARBA" id="ARBA00010541"/>
    </source>
</evidence>
<organism evidence="8 9">
    <name type="scientific">Mycobacteroides immunogenum</name>
    <dbReference type="NCBI Taxonomy" id="83262"/>
    <lineage>
        <taxon>Bacteria</taxon>
        <taxon>Bacillati</taxon>
        <taxon>Actinomycetota</taxon>
        <taxon>Actinomycetes</taxon>
        <taxon>Mycobacteriales</taxon>
        <taxon>Mycobacteriaceae</taxon>
        <taxon>Mycobacteroides</taxon>
    </lineage>
</organism>
<dbReference type="InterPro" id="IPR043504">
    <property type="entry name" value="Peptidase_S1_PA_chymotrypsin"/>
</dbReference>
<keyword evidence="6" id="KW-0732">Signal</keyword>
<proteinExistence type="inferred from homology"/>
<dbReference type="FunFam" id="2.40.10.10:FF:000001">
    <property type="entry name" value="Periplasmic serine protease DegS"/>
    <property type="match status" value="1"/>
</dbReference>
<dbReference type="InterPro" id="IPR001940">
    <property type="entry name" value="Peptidase_S1C"/>
</dbReference>
<evidence type="ECO:0000256" key="3">
    <source>
        <dbReference type="ARBA" id="ARBA00022801"/>
    </source>
</evidence>
<dbReference type="Proteomes" id="UP000186919">
    <property type="component" value="Unassembled WGS sequence"/>
</dbReference>
<dbReference type="PANTHER" id="PTHR43343:SF3">
    <property type="entry name" value="PROTEASE DO-LIKE 8, CHLOROPLASTIC"/>
    <property type="match status" value="1"/>
</dbReference>
<feature type="compositionally biased region" description="Basic and acidic residues" evidence="5">
    <location>
        <begin position="157"/>
        <end position="172"/>
    </location>
</feature>
<feature type="region of interest" description="Disordered" evidence="5">
    <location>
        <begin position="124"/>
        <end position="184"/>
    </location>
</feature>
<dbReference type="InterPro" id="IPR009003">
    <property type="entry name" value="Peptidase_S1_PA"/>
</dbReference>
<feature type="signal peptide" evidence="6">
    <location>
        <begin position="1"/>
        <end position="29"/>
    </location>
</feature>
<dbReference type="InterPro" id="IPR036034">
    <property type="entry name" value="PDZ_sf"/>
</dbReference>
<dbReference type="Gene3D" id="2.30.42.10">
    <property type="match status" value="1"/>
</dbReference>
<dbReference type="GO" id="GO:0006508">
    <property type="term" value="P:proteolysis"/>
    <property type="evidence" value="ECO:0007669"/>
    <property type="project" value="UniProtKB-KW"/>
</dbReference>
<dbReference type="InterPro" id="IPR001478">
    <property type="entry name" value="PDZ"/>
</dbReference>
<reference evidence="8 9" key="1">
    <citation type="submission" date="2016-01" db="EMBL/GenBank/DDBJ databases">
        <title>Mycobacterium immunogenum strain CD11_6 genome sequencing and assembly.</title>
        <authorList>
            <person name="Kaur G."/>
            <person name="Nair G.R."/>
            <person name="Mayilraj S."/>
        </authorList>
    </citation>
    <scope>NUCLEOTIDE SEQUENCE [LARGE SCALE GENOMIC DNA]</scope>
    <source>
        <strain evidence="8 9">CD11-6</strain>
    </source>
</reference>
<dbReference type="SUPFAM" id="SSF50156">
    <property type="entry name" value="PDZ domain-like"/>
    <property type="match status" value="1"/>
</dbReference>
<dbReference type="PANTHER" id="PTHR43343">
    <property type="entry name" value="PEPTIDASE S12"/>
    <property type="match status" value="1"/>
</dbReference>
<name>A0A179VJ53_9MYCO</name>
<dbReference type="GO" id="GO:0004252">
    <property type="term" value="F:serine-type endopeptidase activity"/>
    <property type="evidence" value="ECO:0007669"/>
    <property type="project" value="InterPro"/>
</dbReference>
<comment type="caution">
    <text evidence="8">The sequence shown here is derived from an EMBL/GenBank/DDBJ whole genome shotgun (WGS) entry which is preliminary data.</text>
</comment>
<dbReference type="SUPFAM" id="SSF50494">
    <property type="entry name" value="Trypsin-like serine proteases"/>
    <property type="match status" value="1"/>
</dbReference>
<dbReference type="Gene3D" id="2.40.10.10">
    <property type="entry name" value="Trypsin-like serine proteases"/>
    <property type="match status" value="2"/>
</dbReference>
<evidence type="ECO:0000313" key="9">
    <source>
        <dbReference type="Proteomes" id="UP000186919"/>
    </source>
</evidence>
<feature type="domain" description="PDZ" evidence="7">
    <location>
        <begin position="342"/>
        <end position="423"/>
    </location>
</feature>
<dbReference type="EMBL" id="LQYE01000001">
    <property type="protein sequence ID" value="OAT71031.1"/>
    <property type="molecule type" value="Genomic_DNA"/>
</dbReference>
<dbReference type="SMART" id="SM00228">
    <property type="entry name" value="PDZ"/>
    <property type="match status" value="1"/>
</dbReference>
<dbReference type="Pfam" id="PF13180">
    <property type="entry name" value="PDZ_2"/>
    <property type="match status" value="1"/>
</dbReference>
<dbReference type="InterPro" id="IPR051201">
    <property type="entry name" value="Chloro_Bact_Ser_Proteases"/>
</dbReference>
<keyword evidence="3" id="KW-0378">Hydrolase</keyword>
<comment type="similarity">
    <text evidence="1">Belongs to the peptidase S1C family.</text>
</comment>
<keyword evidence="4" id="KW-0720">Serine protease</keyword>
<evidence type="ECO:0000259" key="7">
    <source>
        <dbReference type="PROSITE" id="PS50106"/>
    </source>
</evidence>
<dbReference type="PRINTS" id="PR00834">
    <property type="entry name" value="PROTEASES2C"/>
</dbReference>
<gene>
    <name evidence="8" type="ORF">AWB85_01860</name>
</gene>
<dbReference type="Pfam" id="PF13365">
    <property type="entry name" value="Trypsin_2"/>
    <property type="match status" value="1"/>
</dbReference>
<dbReference type="AlphaFoldDB" id="A0A179VJ53"/>
<evidence type="ECO:0000256" key="4">
    <source>
        <dbReference type="ARBA" id="ARBA00022825"/>
    </source>
</evidence>
<accession>A0A179VJ53</accession>
<sequence>MRRKRLGVVGLTFGGVAVAVVASATTAFAVVNQSAHPSASSQASSPAAVGKPSPGTGSTLGKPAATAPAGSVEEVSAKVLPSVVQLQIQSGRQQESGSGIVLSADGLILTNNHVVASAVRSAQPSAPVTAPDSPFGGQFGGLPPGIFPGEQQPGGYRDGRDGRDSDDSDGRGVRPSAHSGDGVKATVTLTDGRTVPFTVVGADPDDDIAVVRAQGVNDLTPISIGSSKDLKVGQNVVAIGSPLGLQGTVTTGIVSALNRPVATGDDQSGQRSVMNAIQTDAAINPGNSGGALVDMSGNLIGVNSAIASLSGGQDSQGGGQAGSIGLGFAIPVDQAKRIADELVSTGTVRHASLGVQLASSKDIPGAVVAGVVRDSAAATAGLPKGSVITKVDDHVIDGPDALVAAVRAKAPGDTMALTYQDPSGNARTVQVTLGQAAA</sequence>
<evidence type="ECO:0000256" key="5">
    <source>
        <dbReference type="SAM" id="MobiDB-lite"/>
    </source>
</evidence>
<evidence type="ECO:0000256" key="6">
    <source>
        <dbReference type="SAM" id="SignalP"/>
    </source>
</evidence>
<dbReference type="PROSITE" id="PS50106">
    <property type="entry name" value="PDZ"/>
    <property type="match status" value="1"/>
</dbReference>
<evidence type="ECO:0000256" key="2">
    <source>
        <dbReference type="ARBA" id="ARBA00022670"/>
    </source>
</evidence>
<feature type="chain" id="PRO_5039625692" evidence="6">
    <location>
        <begin position="30"/>
        <end position="438"/>
    </location>
</feature>
<feature type="region of interest" description="Disordered" evidence="5">
    <location>
        <begin position="38"/>
        <end position="67"/>
    </location>
</feature>
<keyword evidence="2 8" id="KW-0645">Protease</keyword>
<feature type="compositionally biased region" description="Low complexity" evidence="5">
    <location>
        <begin position="38"/>
        <end position="48"/>
    </location>
</feature>
<evidence type="ECO:0000313" key="8">
    <source>
        <dbReference type="EMBL" id="OAT71031.1"/>
    </source>
</evidence>